<dbReference type="Pfam" id="PF00023">
    <property type="entry name" value="Ank"/>
    <property type="match status" value="1"/>
</dbReference>
<protein>
    <submittedName>
        <fullName evidence="4">HET-domain-containing protein</fullName>
    </submittedName>
</protein>
<dbReference type="GeneID" id="81371395"/>
<keyword evidence="1" id="KW-0040">ANK repeat</keyword>
<dbReference type="EMBL" id="JAPZBU010000008">
    <property type="protein sequence ID" value="KAJ5392288.1"/>
    <property type="molecule type" value="Genomic_DNA"/>
</dbReference>
<evidence type="ECO:0000313" key="4">
    <source>
        <dbReference type="EMBL" id="KAJ5392288.1"/>
    </source>
</evidence>
<dbReference type="PANTHER" id="PTHR10622">
    <property type="entry name" value="HET DOMAIN-CONTAINING PROTEIN"/>
    <property type="match status" value="1"/>
</dbReference>
<comment type="caution">
    <text evidence="4">The sequence shown here is derived from an EMBL/GenBank/DDBJ whole genome shotgun (WGS) entry which is preliminary data.</text>
</comment>
<sequence length="598" mass="67426">MSGPDAKRKEGYKKIERCCEMAKAEGLDYAWVDTCCIDKTSSAELSEAINSMYYWYEQAAVCYAFLADVPTEKPFEKSRWFMVFFDENWTMLELTADRQKVVAESTGIPVDILLHEKDLDEFSIAQRMSWASGRQTSRIEDRAYSLMGLFGINMPLVYGEKEIAFIRLQQEIMKISNDHSIFAWRSKSSIDGFPTSPAAFANSHNIVQANPLGSLDDPFTVDNRGVHLYARFMGIGRKGLGMVILNCKEIYSAEYIAIFARDILFSIKRFERVWTDELERIDLANFESSERPFRDICLQVRRATRIRKRQGEHDVVISKDDIYTENSLRDIMRNNNSKQLSDAAAHGRHDLVWLLLTRSDVWADLRERHVDPTPLMLASGGGHESTMRLLIENGADTKGGAPGWIGVDDSTPLICASKNGHYSSVKLLLDYGAGIDFRSSGKTALEYAVEVRHVSIVRLLIRGDAEVSEPWERLGGGLFKWASREGYAIITEVLLDNNWDVDYKSGRFFRTPLFDAAGYGREQAVGLLLDRGADIEAKDSEGKTPLFLAAKHGHEHIVNLLLERGANINVKDETGQTPSTLAARFDQMTIAKLLEPKA</sequence>
<dbReference type="InterPro" id="IPR002110">
    <property type="entry name" value="Ankyrin_rpt"/>
</dbReference>
<dbReference type="SMART" id="SM00248">
    <property type="entry name" value="ANK"/>
    <property type="match status" value="7"/>
</dbReference>
<dbReference type="PROSITE" id="PS50088">
    <property type="entry name" value="ANK_REPEAT"/>
    <property type="match status" value="5"/>
</dbReference>
<gene>
    <name evidence="4" type="ORF">N7509_007778</name>
</gene>
<dbReference type="Proteomes" id="UP001147747">
    <property type="component" value="Unassembled WGS sequence"/>
</dbReference>
<reference evidence="4" key="2">
    <citation type="journal article" date="2023" name="IMA Fungus">
        <title>Comparative genomic study of the Penicillium genus elucidates a diverse pangenome and 15 lateral gene transfer events.</title>
        <authorList>
            <person name="Petersen C."/>
            <person name="Sorensen T."/>
            <person name="Nielsen M.R."/>
            <person name="Sondergaard T.E."/>
            <person name="Sorensen J.L."/>
            <person name="Fitzpatrick D.A."/>
            <person name="Frisvad J.C."/>
            <person name="Nielsen K.L."/>
        </authorList>
    </citation>
    <scope>NUCLEOTIDE SEQUENCE</scope>
    <source>
        <strain evidence="4">IBT 29677</strain>
    </source>
</reference>
<feature type="repeat" description="ANK" evidence="1">
    <location>
        <begin position="440"/>
        <end position="468"/>
    </location>
</feature>
<dbReference type="InterPro" id="IPR058525">
    <property type="entry name" value="DUF8212"/>
</dbReference>
<keyword evidence="5" id="KW-1185">Reference proteome</keyword>
<dbReference type="PRINTS" id="PR01415">
    <property type="entry name" value="ANKYRIN"/>
</dbReference>
<feature type="repeat" description="ANK" evidence="1">
    <location>
        <begin position="541"/>
        <end position="573"/>
    </location>
</feature>
<evidence type="ECO:0000259" key="3">
    <source>
        <dbReference type="Pfam" id="PF26640"/>
    </source>
</evidence>
<evidence type="ECO:0000313" key="5">
    <source>
        <dbReference type="Proteomes" id="UP001147747"/>
    </source>
</evidence>
<name>A0A9X0B8S2_9EURO</name>
<reference evidence="4" key="1">
    <citation type="submission" date="2022-12" db="EMBL/GenBank/DDBJ databases">
        <authorList>
            <person name="Petersen C."/>
        </authorList>
    </citation>
    <scope>NUCLEOTIDE SEQUENCE</scope>
    <source>
        <strain evidence="4">IBT 29677</strain>
    </source>
</reference>
<dbReference type="Pfam" id="PF26640">
    <property type="entry name" value="DUF8212"/>
    <property type="match status" value="1"/>
</dbReference>
<dbReference type="PANTHER" id="PTHR10622:SF12">
    <property type="entry name" value="HET DOMAIN-CONTAINING PROTEIN"/>
    <property type="match status" value="1"/>
</dbReference>
<feature type="repeat" description="ANK" evidence="1">
    <location>
        <begin position="508"/>
        <end position="540"/>
    </location>
</feature>
<dbReference type="Pfam" id="PF06985">
    <property type="entry name" value="HET"/>
    <property type="match status" value="1"/>
</dbReference>
<dbReference type="OrthoDB" id="341259at2759"/>
<dbReference type="PROSITE" id="PS50297">
    <property type="entry name" value="ANK_REP_REGION"/>
    <property type="match status" value="5"/>
</dbReference>
<accession>A0A9X0B8S2</accession>
<organism evidence="4 5">
    <name type="scientific">Penicillium cosmopolitanum</name>
    <dbReference type="NCBI Taxonomy" id="1131564"/>
    <lineage>
        <taxon>Eukaryota</taxon>
        <taxon>Fungi</taxon>
        <taxon>Dikarya</taxon>
        <taxon>Ascomycota</taxon>
        <taxon>Pezizomycotina</taxon>
        <taxon>Eurotiomycetes</taxon>
        <taxon>Eurotiomycetidae</taxon>
        <taxon>Eurotiales</taxon>
        <taxon>Aspergillaceae</taxon>
        <taxon>Penicillium</taxon>
    </lineage>
</organism>
<dbReference type="Gene3D" id="1.25.40.20">
    <property type="entry name" value="Ankyrin repeat-containing domain"/>
    <property type="match status" value="2"/>
</dbReference>
<feature type="domain" description="Heterokaryon incompatibility" evidence="2">
    <location>
        <begin position="13"/>
        <end position="73"/>
    </location>
</feature>
<dbReference type="InterPro" id="IPR010730">
    <property type="entry name" value="HET"/>
</dbReference>
<dbReference type="AlphaFoldDB" id="A0A9X0B8S2"/>
<dbReference type="Pfam" id="PF12796">
    <property type="entry name" value="Ank_2"/>
    <property type="match status" value="2"/>
</dbReference>
<feature type="repeat" description="ANK" evidence="1">
    <location>
        <begin position="370"/>
        <end position="396"/>
    </location>
</feature>
<dbReference type="InterPro" id="IPR036770">
    <property type="entry name" value="Ankyrin_rpt-contain_sf"/>
</dbReference>
<feature type="repeat" description="ANK" evidence="1">
    <location>
        <begin position="408"/>
        <end position="440"/>
    </location>
</feature>
<evidence type="ECO:0000259" key="2">
    <source>
        <dbReference type="Pfam" id="PF06985"/>
    </source>
</evidence>
<proteinExistence type="predicted"/>
<dbReference type="SUPFAM" id="SSF48403">
    <property type="entry name" value="Ankyrin repeat"/>
    <property type="match status" value="1"/>
</dbReference>
<evidence type="ECO:0000256" key="1">
    <source>
        <dbReference type="PROSITE-ProRule" id="PRU00023"/>
    </source>
</evidence>
<feature type="domain" description="DUF8212" evidence="3">
    <location>
        <begin position="164"/>
        <end position="196"/>
    </location>
</feature>
<dbReference type="RefSeq" id="XP_056487966.1">
    <property type="nucleotide sequence ID" value="XM_056632415.1"/>
</dbReference>